<sequence length="132" mass="14668">MKKIISVLLIMLPITAFCSPENYTINCESIKTKVMYFTGHKFSDMLIMSDNSKGIYVATFDVSDGGSTDYETFSPMVYDEKGKPDSSKVYSQGAVELIYTGEGLKKEIHIVDKKGNHPCKITKYDQDLVGGS</sequence>
<keyword evidence="1" id="KW-0732">Signal</keyword>
<dbReference type="AlphaFoldDB" id="A0A5U3E5R4"/>
<name>A0A5U3E5R4_SALET</name>
<evidence type="ECO:0000256" key="1">
    <source>
        <dbReference type="SAM" id="SignalP"/>
    </source>
</evidence>
<organism evidence="2">
    <name type="scientific">Salmonella enterica I</name>
    <dbReference type="NCBI Taxonomy" id="59201"/>
    <lineage>
        <taxon>Bacteria</taxon>
        <taxon>Pseudomonadati</taxon>
        <taxon>Pseudomonadota</taxon>
        <taxon>Gammaproteobacteria</taxon>
        <taxon>Enterobacterales</taxon>
        <taxon>Enterobacteriaceae</taxon>
        <taxon>Salmonella</taxon>
    </lineage>
</organism>
<evidence type="ECO:0000313" key="2">
    <source>
        <dbReference type="EMBL" id="EBP3986212.1"/>
    </source>
</evidence>
<dbReference type="EMBL" id="AAGLPU010000015">
    <property type="protein sequence ID" value="EBP3986212.1"/>
    <property type="molecule type" value="Genomic_DNA"/>
</dbReference>
<feature type="chain" id="PRO_5026344946" description="C-type lysozyme inhibitor domain-containing protein" evidence="1">
    <location>
        <begin position="19"/>
        <end position="132"/>
    </location>
</feature>
<protein>
    <recommendedName>
        <fullName evidence="3">C-type lysozyme inhibitor domain-containing protein</fullName>
    </recommendedName>
</protein>
<gene>
    <name evidence="2" type="ORF">S308_12405</name>
</gene>
<comment type="caution">
    <text evidence="2">The sequence shown here is derived from an EMBL/GenBank/DDBJ whole genome shotgun (WGS) entry which is preliminary data.</text>
</comment>
<reference evidence="2" key="1">
    <citation type="submission" date="2018-07" db="EMBL/GenBank/DDBJ databases">
        <authorList>
            <consortium name="GenomeTrakr network: Whole genome sequencing for foodborne pathogen traceback"/>
        </authorList>
    </citation>
    <scope>NUCLEOTIDE SEQUENCE</scope>
    <source>
        <strain evidence="2">CFSAN002857</strain>
    </source>
</reference>
<accession>A0A5U3E5R4</accession>
<proteinExistence type="predicted"/>
<evidence type="ECO:0008006" key="3">
    <source>
        <dbReference type="Google" id="ProtNLM"/>
    </source>
</evidence>
<feature type="signal peptide" evidence="1">
    <location>
        <begin position="1"/>
        <end position="18"/>
    </location>
</feature>